<evidence type="ECO:0000256" key="1">
    <source>
        <dbReference type="ARBA" id="ARBA00022741"/>
    </source>
</evidence>
<dbReference type="NCBIfam" id="TIGR00724">
    <property type="entry name" value="urea_amlyse_rel"/>
    <property type="match status" value="1"/>
</dbReference>
<protein>
    <submittedName>
        <fullName evidence="6">KipI family sensor histidine kinase inhibitor</fullName>
    </submittedName>
</protein>
<proteinExistence type="predicted"/>
<dbReference type="InterPro" id="IPR003778">
    <property type="entry name" value="CT_A_B"/>
</dbReference>
<keyword evidence="6" id="KW-0649">Protein kinase inhibitor</keyword>
<keyword evidence="2" id="KW-0378">Hydrolase</keyword>
<keyword evidence="7" id="KW-1185">Reference proteome</keyword>
<evidence type="ECO:0000313" key="7">
    <source>
        <dbReference type="Proteomes" id="UP001247307"/>
    </source>
</evidence>
<dbReference type="GO" id="GO:0016787">
    <property type="term" value="F:hydrolase activity"/>
    <property type="evidence" value="ECO:0007669"/>
    <property type="project" value="UniProtKB-KW"/>
</dbReference>
<reference evidence="6" key="1">
    <citation type="submission" date="2023-07" db="EMBL/GenBank/DDBJ databases">
        <title>Sequencing the genomes of 1000 actinobacteria strains.</title>
        <authorList>
            <person name="Klenk H.-P."/>
        </authorList>
    </citation>
    <scope>NUCLEOTIDE SEQUENCE</scope>
    <source>
        <strain evidence="6">DSM 13988</strain>
    </source>
</reference>
<keyword evidence="3" id="KW-0067">ATP-binding</keyword>
<dbReference type="PANTHER" id="PTHR43309">
    <property type="entry name" value="5-OXOPROLINASE SUBUNIT C"/>
    <property type="match status" value="1"/>
</dbReference>
<dbReference type="RefSeq" id="WP_309850514.1">
    <property type="nucleotide sequence ID" value="NZ_BAAAIU010000005.1"/>
</dbReference>
<dbReference type="GO" id="GO:0004860">
    <property type="term" value="F:protein kinase inhibitor activity"/>
    <property type="evidence" value="ECO:0007669"/>
    <property type="project" value="UniProtKB-KW"/>
</dbReference>
<dbReference type="InterPro" id="IPR052708">
    <property type="entry name" value="PxpC"/>
</dbReference>
<evidence type="ECO:0000256" key="2">
    <source>
        <dbReference type="ARBA" id="ARBA00022801"/>
    </source>
</evidence>
<dbReference type="Pfam" id="PF02626">
    <property type="entry name" value="CT_A_B"/>
    <property type="match status" value="1"/>
</dbReference>
<dbReference type="SUPFAM" id="SSF50891">
    <property type="entry name" value="Cyclophilin-like"/>
    <property type="match status" value="2"/>
</dbReference>
<dbReference type="AlphaFoldDB" id="A0AAE3YGW3"/>
<dbReference type="Pfam" id="PF02682">
    <property type="entry name" value="CT_C_D"/>
    <property type="match status" value="1"/>
</dbReference>
<gene>
    <name evidence="6" type="ORF">J2S35_000987</name>
</gene>
<organism evidence="6 7">
    <name type="scientific">Falsarthrobacter nasiphocae</name>
    <dbReference type="NCBI Taxonomy" id="189863"/>
    <lineage>
        <taxon>Bacteria</taxon>
        <taxon>Bacillati</taxon>
        <taxon>Actinomycetota</taxon>
        <taxon>Actinomycetes</taxon>
        <taxon>Micrococcales</taxon>
        <taxon>Micrococcaceae</taxon>
        <taxon>Falsarthrobacter</taxon>
    </lineage>
</organism>
<dbReference type="InterPro" id="IPR003833">
    <property type="entry name" value="CT_C_D"/>
</dbReference>
<dbReference type="Gene3D" id="3.30.1360.40">
    <property type="match status" value="1"/>
</dbReference>
<feature type="domain" description="Carboxyltransferase" evidence="4">
    <location>
        <begin position="14"/>
        <end position="209"/>
    </location>
</feature>
<dbReference type="SMART" id="SM00797">
    <property type="entry name" value="AHS2"/>
    <property type="match status" value="1"/>
</dbReference>
<evidence type="ECO:0000259" key="4">
    <source>
        <dbReference type="SMART" id="SM00796"/>
    </source>
</evidence>
<feature type="domain" description="Carboxyltransferase" evidence="5">
    <location>
        <begin position="262"/>
        <end position="532"/>
    </location>
</feature>
<dbReference type="Gene3D" id="2.40.100.10">
    <property type="entry name" value="Cyclophilin-like"/>
    <property type="match status" value="2"/>
</dbReference>
<dbReference type="GO" id="GO:0005524">
    <property type="term" value="F:ATP binding"/>
    <property type="evidence" value="ECO:0007669"/>
    <property type="project" value="UniProtKB-KW"/>
</dbReference>
<evidence type="ECO:0000313" key="6">
    <source>
        <dbReference type="EMBL" id="MDR6892047.1"/>
    </source>
</evidence>
<dbReference type="Proteomes" id="UP001247307">
    <property type="component" value="Unassembled WGS sequence"/>
</dbReference>
<dbReference type="SMART" id="SM00796">
    <property type="entry name" value="AHS1"/>
    <property type="match status" value="1"/>
</dbReference>
<sequence length="532" mass="56165">MTQDPTSSTPTGPTGYRRSSRRAVLFEFADLESVVTAQANLAERPVEGMVELVAAARTLLVEVDAAEKLQAAIDDVMSRAVVLREASEGKLVVVETVYNGEDIAAVARLAGLTEDPTAARDAVIEAHTGTEWTAAFGGFAPGFAYLTSEDQRLTVPRLDSPRTEVPAGSVALADGFSAVYPRSSPGGWQLIGRTKARLWDVTKEAPALIQPGDRVQFKAIREQVSIPPIKLPSFIRSARHLEIRDPGVFATIQDLGRPGLARIGVTRSGAVDRWGLRRANQLVGNEPGAACVEFIGGTFRLAARTDQVVAVTGALVPIKITTPDGRTRRAVTEAPLQLKQGDRLHVGAPEAGLRSYLAVRGGFDVAEIVGSRSTDTLSGVGPERLVEGTRLAVLPPAPKSFVGDAGSPVEGLPAAGGEATTLRITLGPRQDWFTDESLAAFLAGEYEVTQKSSRVGVRFTGPALERAAEGELASEGTVAGALQIPKDGLPVLFLQDHPVTGGYPVLGAVIDEDLWIAGQLPPGATVRFAVVD</sequence>
<keyword evidence="1" id="KW-0547">Nucleotide-binding</keyword>
<dbReference type="EMBL" id="JAVDUI010000001">
    <property type="protein sequence ID" value="MDR6892047.1"/>
    <property type="molecule type" value="Genomic_DNA"/>
</dbReference>
<dbReference type="PANTHER" id="PTHR43309:SF3">
    <property type="entry name" value="5-OXOPROLINASE SUBUNIT C"/>
    <property type="match status" value="1"/>
</dbReference>
<evidence type="ECO:0000256" key="3">
    <source>
        <dbReference type="ARBA" id="ARBA00022840"/>
    </source>
</evidence>
<comment type="caution">
    <text evidence="6">The sequence shown here is derived from an EMBL/GenBank/DDBJ whole genome shotgun (WGS) entry which is preliminary data.</text>
</comment>
<dbReference type="InterPro" id="IPR029000">
    <property type="entry name" value="Cyclophilin-like_dom_sf"/>
</dbReference>
<evidence type="ECO:0000259" key="5">
    <source>
        <dbReference type="SMART" id="SM00797"/>
    </source>
</evidence>
<accession>A0AAE3YGW3</accession>
<name>A0AAE3YGW3_9MICC</name>